<feature type="region of interest" description="Disordered" evidence="7">
    <location>
        <begin position="124"/>
        <end position="222"/>
    </location>
</feature>
<dbReference type="PANTHER" id="PTHR14577">
    <property type="entry name" value="NUCLEOLAR PROTEIN 12"/>
    <property type="match status" value="1"/>
</dbReference>
<feature type="coiled-coil region" evidence="6">
    <location>
        <begin position="32"/>
        <end position="66"/>
    </location>
</feature>
<keyword evidence="5" id="KW-0539">Nucleus</keyword>
<keyword evidence="4 6" id="KW-0175">Coiled coil</keyword>
<accession>A0A6M2DIF5</accession>
<comment type="similarity">
    <text evidence="2">Belongs to the RRP17 family.</text>
</comment>
<evidence type="ECO:0000256" key="4">
    <source>
        <dbReference type="ARBA" id="ARBA00023054"/>
    </source>
</evidence>
<dbReference type="EMBL" id="GIIL01002359">
    <property type="protein sequence ID" value="NOV46085.1"/>
    <property type="molecule type" value="Transcribed_RNA"/>
</dbReference>
<evidence type="ECO:0000256" key="2">
    <source>
        <dbReference type="ARBA" id="ARBA00007175"/>
    </source>
</evidence>
<sequence>MGKGKQTGKPRRKINLVFNEEKRREFLQGFHKRKLQRKKKAQEELQMQLKDERRRLKQEARESYKKLVTSHKPIPELEKLLEKEYETEDVSVKVVELSIDNIAKSKNLIGSNFPHYEVDASIEEDVDEEAKPEEIPGMELKYKPELKKKPNESSNTTFNTKKDIKRELRKKATKNVQKSKAFQIKSKLERQRNKKMSSKKKSQKMKLHSKRAKHKGKKINNE</sequence>
<dbReference type="GO" id="GO:0019843">
    <property type="term" value="F:rRNA binding"/>
    <property type="evidence" value="ECO:0007669"/>
    <property type="project" value="TreeGrafter"/>
</dbReference>
<feature type="compositionally biased region" description="Basic and acidic residues" evidence="7">
    <location>
        <begin position="140"/>
        <end position="151"/>
    </location>
</feature>
<protein>
    <recommendedName>
        <fullName evidence="3">Nucleolar protein 12</fullName>
    </recommendedName>
</protein>
<feature type="compositionally biased region" description="Basic residues" evidence="7">
    <location>
        <begin position="192"/>
        <end position="222"/>
    </location>
</feature>
<dbReference type="Pfam" id="PF09805">
    <property type="entry name" value="Nop25"/>
    <property type="match status" value="1"/>
</dbReference>
<evidence type="ECO:0000256" key="1">
    <source>
        <dbReference type="ARBA" id="ARBA00004604"/>
    </source>
</evidence>
<comment type="subcellular location">
    <subcellularLocation>
        <location evidence="1">Nucleus</location>
        <location evidence="1">Nucleolus</location>
    </subcellularLocation>
</comment>
<dbReference type="PANTHER" id="PTHR14577:SF0">
    <property type="entry name" value="NUCLEOLAR PROTEIN 12"/>
    <property type="match status" value="1"/>
</dbReference>
<evidence type="ECO:0000313" key="8">
    <source>
        <dbReference type="EMBL" id="NOV46085.1"/>
    </source>
</evidence>
<organism evidence="8">
    <name type="scientific">Xenopsylla cheopis</name>
    <name type="common">Oriental rat flea</name>
    <name type="synonym">Pulex cheopis</name>
    <dbReference type="NCBI Taxonomy" id="163159"/>
    <lineage>
        <taxon>Eukaryota</taxon>
        <taxon>Metazoa</taxon>
        <taxon>Ecdysozoa</taxon>
        <taxon>Arthropoda</taxon>
        <taxon>Hexapoda</taxon>
        <taxon>Insecta</taxon>
        <taxon>Pterygota</taxon>
        <taxon>Neoptera</taxon>
        <taxon>Endopterygota</taxon>
        <taxon>Siphonaptera</taxon>
        <taxon>Pulicidae</taxon>
        <taxon>Xenopsyllinae</taxon>
        <taxon>Xenopsylla</taxon>
    </lineage>
</organism>
<proteinExistence type="inferred from homology"/>
<dbReference type="GO" id="GO:0005730">
    <property type="term" value="C:nucleolus"/>
    <property type="evidence" value="ECO:0007669"/>
    <property type="project" value="UniProtKB-SubCell"/>
</dbReference>
<reference evidence="8" key="1">
    <citation type="submission" date="2020-03" db="EMBL/GenBank/DDBJ databases">
        <title>Transcriptomic Profiling of the Digestive Tract of the Rat Flea, Xenopsylla cheopis, Following Blood Feeding and Infection with Yersinia pestis.</title>
        <authorList>
            <person name="Bland D.M."/>
            <person name="Martens C.A."/>
            <person name="Virtaneva K."/>
            <person name="Kanakabandi K."/>
            <person name="Long D."/>
            <person name="Rosenke R."/>
            <person name="Saturday G.A."/>
            <person name="Hoyt F.H."/>
            <person name="Bruno D.P."/>
            <person name="Ribeiro J.M.C."/>
            <person name="Hinnebusch J."/>
        </authorList>
    </citation>
    <scope>NUCLEOTIDE SEQUENCE</scope>
</reference>
<evidence type="ECO:0000256" key="7">
    <source>
        <dbReference type="SAM" id="MobiDB-lite"/>
    </source>
</evidence>
<evidence type="ECO:0000256" key="5">
    <source>
        <dbReference type="ARBA" id="ARBA00023242"/>
    </source>
</evidence>
<evidence type="ECO:0000256" key="6">
    <source>
        <dbReference type="SAM" id="Coils"/>
    </source>
</evidence>
<dbReference type="AlphaFoldDB" id="A0A6M2DIF5"/>
<evidence type="ECO:0000256" key="3">
    <source>
        <dbReference type="ARBA" id="ARBA00015520"/>
    </source>
</evidence>
<dbReference type="InterPro" id="IPR019186">
    <property type="entry name" value="Nucleolar_protein_12"/>
</dbReference>
<name>A0A6M2DIF5_XENCH</name>